<reference evidence="1" key="1">
    <citation type="journal article" date="2021" name="Microorganisms">
        <title>The Ever-Expanding Pseudomonas Genus: Description of 43 New Species and Partition of the Pseudomonas putida Group.</title>
        <authorList>
            <person name="Girard L."/>
            <person name="Lood C."/>
            <person name="Hofte M."/>
            <person name="Vandamme P."/>
            <person name="Rokni-Zadeh H."/>
            <person name="van Noort V."/>
            <person name="Lavigne R."/>
            <person name="De Mot R."/>
        </authorList>
    </citation>
    <scope>NUCLEOTIDE SEQUENCE</scope>
    <source>
        <strain evidence="1">COW40</strain>
    </source>
</reference>
<proteinExistence type="predicted"/>
<dbReference type="RefSeq" id="WP_217842404.1">
    <property type="nucleotide sequence ID" value="NZ_CP077076.1"/>
</dbReference>
<name>A0ABX8NC30_9PSED</name>
<organism evidence="1 2">
    <name type="scientific">Pseudomonas fakonensis</name>
    <dbReference type="NCBI Taxonomy" id="2842355"/>
    <lineage>
        <taxon>Bacteria</taxon>
        <taxon>Pseudomonadati</taxon>
        <taxon>Pseudomonadota</taxon>
        <taxon>Gammaproteobacteria</taxon>
        <taxon>Pseudomonadales</taxon>
        <taxon>Pseudomonadaceae</taxon>
        <taxon>Pseudomonas</taxon>
    </lineage>
</organism>
<sequence length="589" mass="63764">MTADAEIDVAALNGADLETYVNYPAIQDGDVITVVWRGADAQGEPIDDTLAATSVFNPDPIKGMRVNIKNKLLVDAEGGWAFYSYQINGDVPSESVRLFCYVGLRNRPVVQERLAVVQVLQSHDRVIDFSAISAAATLYIPPYQAMQVGDRVTVLLNGQEQDGTPIGEIAYDCSPRAEDLGQVLVCTARRSDWRDLVDGSAQLHYEVELKDQPGTPLLAPEQSFLVRTMPAGEPLLPELDIVGFDGSDVLDPAFFASGLTVQTRCPAQAMAGDLVLCHWVGTRADNRHILALRLDASSLPGGLMQFHLDVKALDASVGDDVEVFLQIARKGWALSSAPLAFKVERARGKLVAPTVAKTASDGAANRIVGSASDFRDGALVTVPDGMVQAGDTLWVNWLGDPQGGRTTVHAPDDPLQPLTFRVPAEFIAANMEQSDSAAAKRFPVSYTRKTDKGEEESPKVELRIHPVPRDGYLSVVCHEAESNNDLWLGQLTEDPHLVLRAWPYMAQGNPVTIWVTGVLAAGGTYEKTLRDAVPVAANELAEQMVVARWPLQEVKGLALDSSATLHARISFDGGQSTFPVPEAFIRIRP</sequence>
<gene>
    <name evidence="1" type="ORF">KSS94_07615</name>
</gene>
<evidence type="ECO:0000313" key="1">
    <source>
        <dbReference type="EMBL" id="QXH52983.1"/>
    </source>
</evidence>
<evidence type="ECO:0000313" key="2">
    <source>
        <dbReference type="Proteomes" id="UP001046350"/>
    </source>
</evidence>
<keyword evidence="2" id="KW-1185">Reference proteome</keyword>
<dbReference type="EMBL" id="CP077076">
    <property type="protein sequence ID" value="QXH52983.1"/>
    <property type="molecule type" value="Genomic_DNA"/>
</dbReference>
<protein>
    <submittedName>
        <fullName evidence="1">Uncharacterized protein</fullName>
    </submittedName>
</protein>
<dbReference type="Proteomes" id="UP001046350">
    <property type="component" value="Chromosome"/>
</dbReference>
<accession>A0ABX8NC30</accession>